<feature type="chain" id="PRO_5043339558" evidence="2">
    <location>
        <begin position="22"/>
        <end position="562"/>
    </location>
</feature>
<evidence type="ECO:0000313" key="5">
    <source>
        <dbReference type="Proteomes" id="UP001321749"/>
    </source>
</evidence>
<reference evidence="4" key="1">
    <citation type="journal article" date="2023" name="Mol. Phylogenet. Evol.">
        <title>Genome-scale phylogeny and comparative genomics of the fungal order Sordariales.</title>
        <authorList>
            <person name="Hensen N."/>
            <person name="Bonometti L."/>
            <person name="Westerberg I."/>
            <person name="Brannstrom I.O."/>
            <person name="Guillou S."/>
            <person name="Cros-Aarteil S."/>
            <person name="Calhoun S."/>
            <person name="Haridas S."/>
            <person name="Kuo A."/>
            <person name="Mondo S."/>
            <person name="Pangilinan J."/>
            <person name="Riley R."/>
            <person name="LaButti K."/>
            <person name="Andreopoulos B."/>
            <person name="Lipzen A."/>
            <person name="Chen C."/>
            <person name="Yan M."/>
            <person name="Daum C."/>
            <person name="Ng V."/>
            <person name="Clum A."/>
            <person name="Steindorff A."/>
            <person name="Ohm R.A."/>
            <person name="Martin F."/>
            <person name="Silar P."/>
            <person name="Natvig D.O."/>
            <person name="Lalanne C."/>
            <person name="Gautier V."/>
            <person name="Ament-Velasquez S.L."/>
            <person name="Kruys A."/>
            <person name="Hutchinson M.I."/>
            <person name="Powell A.J."/>
            <person name="Barry K."/>
            <person name="Miller A.N."/>
            <person name="Grigoriev I.V."/>
            <person name="Debuchy R."/>
            <person name="Gladieux P."/>
            <person name="Hiltunen Thoren M."/>
            <person name="Johannesson H."/>
        </authorList>
    </citation>
    <scope>NUCLEOTIDE SEQUENCE</scope>
    <source>
        <strain evidence="4">PSN324</strain>
    </source>
</reference>
<dbReference type="Proteomes" id="UP001321749">
    <property type="component" value="Unassembled WGS sequence"/>
</dbReference>
<evidence type="ECO:0000259" key="3">
    <source>
        <dbReference type="Pfam" id="PF13449"/>
    </source>
</evidence>
<feature type="region of interest" description="Disordered" evidence="1">
    <location>
        <begin position="278"/>
        <end position="297"/>
    </location>
</feature>
<feature type="compositionally biased region" description="Basic residues" evidence="1">
    <location>
        <begin position="342"/>
        <end position="355"/>
    </location>
</feature>
<reference evidence="4" key="2">
    <citation type="submission" date="2023-06" db="EMBL/GenBank/DDBJ databases">
        <authorList>
            <consortium name="Lawrence Berkeley National Laboratory"/>
            <person name="Mondo S.J."/>
            <person name="Hensen N."/>
            <person name="Bonometti L."/>
            <person name="Westerberg I."/>
            <person name="Brannstrom I.O."/>
            <person name="Guillou S."/>
            <person name="Cros-Aarteil S."/>
            <person name="Calhoun S."/>
            <person name="Haridas S."/>
            <person name="Kuo A."/>
            <person name="Pangilinan J."/>
            <person name="Riley R."/>
            <person name="Labutti K."/>
            <person name="Andreopoulos B."/>
            <person name="Lipzen A."/>
            <person name="Chen C."/>
            <person name="Yanf M."/>
            <person name="Daum C."/>
            <person name="Ng V."/>
            <person name="Clum A."/>
            <person name="Steindorff A."/>
            <person name="Ohm R."/>
            <person name="Martin F."/>
            <person name="Silar P."/>
            <person name="Natvig D."/>
            <person name="Lalanne C."/>
            <person name="Gautier V."/>
            <person name="Ament-Velasquez S.L."/>
            <person name="Kruys A."/>
            <person name="Hutchinson M.I."/>
            <person name="Powell A.J."/>
            <person name="Barry K."/>
            <person name="Miller A.N."/>
            <person name="Grigoriev I.V."/>
            <person name="Debuchy R."/>
            <person name="Gladieux P."/>
            <person name="Thoren M.H."/>
            <person name="Johannesson H."/>
        </authorList>
    </citation>
    <scope>NUCLEOTIDE SEQUENCE</scope>
    <source>
        <strain evidence="4">PSN324</strain>
    </source>
</reference>
<protein>
    <submittedName>
        <fullName evidence="4">Esterase-like activity of phytase-domain-containing protein</fullName>
    </submittedName>
</protein>
<feature type="signal peptide" evidence="2">
    <location>
        <begin position="1"/>
        <end position="21"/>
    </location>
</feature>
<proteinExistence type="predicted"/>
<accession>A0AAV9HZD9</accession>
<organism evidence="4 5">
    <name type="scientific">Cladorrhinum samala</name>
    <dbReference type="NCBI Taxonomy" id="585594"/>
    <lineage>
        <taxon>Eukaryota</taxon>
        <taxon>Fungi</taxon>
        <taxon>Dikarya</taxon>
        <taxon>Ascomycota</taxon>
        <taxon>Pezizomycotina</taxon>
        <taxon>Sordariomycetes</taxon>
        <taxon>Sordariomycetidae</taxon>
        <taxon>Sordariales</taxon>
        <taxon>Podosporaceae</taxon>
        <taxon>Cladorrhinum</taxon>
    </lineage>
</organism>
<evidence type="ECO:0000313" key="4">
    <source>
        <dbReference type="EMBL" id="KAK4465121.1"/>
    </source>
</evidence>
<feature type="domain" description="Phytase-like" evidence="3">
    <location>
        <begin position="95"/>
        <end position="520"/>
    </location>
</feature>
<dbReference type="Pfam" id="PF13449">
    <property type="entry name" value="Phytase-like"/>
    <property type="match status" value="1"/>
</dbReference>
<dbReference type="AlphaFoldDB" id="A0AAV9HZD9"/>
<dbReference type="PANTHER" id="PTHR37957:SF1">
    <property type="entry name" value="PHYTASE-LIKE DOMAIN-CONTAINING PROTEIN"/>
    <property type="match status" value="1"/>
</dbReference>
<keyword evidence="5" id="KW-1185">Reference proteome</keyword>
<comment type="caution">
    <text evidence="4">The sequence shown here is derived from an EMBL/GenBank/DDBJ whole genome shotgun (WGS) entry which is preliminary data.</text>
</comment>
<dbReference type="PANTHER" id="PTHR37957">
    <property type="entry name" value="BLR7070 PROTEIN"/>
    <property type="match status" value="1"/>
</dbReference>
<evidence type="ECO:0000256" key="1">
    <source>
        <dbReference type="SAM" id="MobiDB-lite"/>
    </source>
</evidence>
<dbReference type="EMBL" id="MU864942">
    <property type="protein sequence ID" value="KAK4465121.1"/>
    <property type="molecule type" value="Genomic_DNA"/>
</dbReference>
<keyword evidence="2" id="KW-0732">Signal</keyword>
<dbReference type="InterPro" id="IPR027372">
    <property type="entry name" value="Phytase-like_dom"/>
</dbReference>
<evidence type="ECO:0000256" key="2">
    <source>
        <dbReference type="SAM" id="SignalP"/>
    </source>
</evidence>
<sequence length="562" mass="60113">MMFPLGRSVGLVAFFAGFALSQPYRGCSPPRGPPPVSTTKCQGKTYTYNELAGFGSIPSDARDKFGDTVSVGSSAAITDWKKKTDPKTKLTSYTGTLYGLPDRGWNTEGTQNTIPRVHLFDITFTPGSSSSTGAAASPNLAFSYRDTILLSAPNGEPMTGLDPDTYTTSELYPGFPKMPLATYPGDGFGGSGPGGARIALDAEGLLLNADGSFWISDEYGPYLYLFSSSGEMLQAVAPPDALLPVRAWANETGATPNPSFSSNNPPIFNAKKIPAPGDPLAGRTNNQGYEGLSASPENAETGEREIWVLLQSASRLEGGQDATTRRHVRLLKYAVGKEGKGKGKGKGKGNYKRNKKGEQPLEVELEGEYVVPLPVFTDGKGKTKVAAQSEIKYIGDGQLLVLPRDSSVGACTDSPTSIYRHVDVIDVNGATDVKEKYDAFNASVAGIYGVLNPDVKPATLCPWLDFNVNEQLSKFGMRNGPPALPTKSLLNEKWESLALVPVEEGNKDEYFLFSLSDNDFITQNGYMNGGKNSYKDGSGCNLDHQALVFKVTLPKGSKPLIG</sequence>
<name>A0AAV9HZD9_9PEZI</name>
<feature type="region of interest" description="Disordered" evidence="1">
    <location>
        <begin position="338"/>
        <end position="359"/>
    </location>
</feature>
<gene>
    <name evidence="4" type="ORF">QBC42DRAFT_219467</name>
</gene>